<organism evidence="6">
    <name type="scientific">Micromonas pusilla</name>
    <name type="common">Picoplanktonic green alga</name>
    <name type="synonym">Chromulina pusilla</name>
    <dbReference type="NCBI Taxonomy" id="38833"/>
    <lineage>
        <taxon>Eukaryota</taxon>
        <taxon>Viridiplantae</taxon>
        <taxon>Chlorophyta</taxon>
        <taxon>Mamiellophyceae</taxon>
        <taxon>Mamiellales</taxon>
        <taxon>Mamiellaceae</taxon>
        <taxon>Micromonas</taxon>
    </lineage>
</organism>
<reference evidence="6" key="1">
    <citation type="submission" date="2021-01" db="EMBL/GenBank/DDBJ databases">
        <authorList>
            <person name="Corre E."/>
            <person name="Pelletier E."/>
            <person name="Niang G."/>
            <person name="Scheremetjew M."/>
            <person name="Finn R."/>
            <person name="Kale V."/>
            <person name="Holt S."/>
            <person name="Cochrane G."/>
            <person name="Meng A."/>
            <person name="Brown T."/>
            <person name="Cohen L."/>
        </authorList>
    </citation>
    <scope>NUCLEOTIDE SEQUENCE</scope>
    <source>
        <strain evidence="6">CCMP494</strain>
    </source>
</reference>
<evidence type="ECO:0000256" key="4">
    <source>
        <dbReference type="ARBA" id="ARBA00023242"/>
    </source>
</evidence>
<dbReference type="PANTHER" id="PTHR21399">
    <property type="entry name" value="CHLORIDE CONDUCTANCE REGULATORY PROTEIN ICLN"/>
    <property type="match status" value="1"/>
</dbReference>
<feature type="compositionally biased region" description="Basic and acidic residues" evidence="5">
    <location>
        <begin position="242"/>
        <end position="251"/>
    </location>
</feature>
<feature type="region of interest" description="Disordered" evidence="5">
    <location>
        <begin position="111"/>
        <end position="165"/>
    </location>
</feature>
<evidence type="ECO:0000256" key="3">
    <source>
        <dbReference type="ARBA" id="ARBA00022490"/>
    </source>
</evidence>
<dbReference type="Gene3D" id="2.30.29.30">
    <property type="entry name" value="Pleckstrin-homology domain (PH domain)/Phosphotyrosine-binding domain (PTB)"/>
    <property type="match status" value="1"/>
</dbReference>
<comment type="subcellular location">
    <subcellularLocation>
        <location evidence="2">Cytoplasm</location>
    </subcellularLocation>
    <subcellularLocation>
        <location evidence="1">Nucleus</location>
    </subcellularLocation>
</comment>
<dbReference type="Pfam" id="PF03517">
    <property type="entry name" value="Voldacs"/>
    <property type="match status" value="1"/>
</dbReference>
<evidence type="ECO:0000256" key="2">
    <source>
        <dbReference type="ARBA" id="ARBA00004496"/>
    </source>
</evidence>
<dbReference type="PANTHER" id="PTHR21399:SF0">
    <property type="entry name" value="METHYLOSOME SUBUNIT PICLN"/>
    <property type="match status" value="1"/>
</dbReference>
<evidence type="ECO:0000313" key="6">
    <source>
        <dbReference type="EMBL" id="CAD8590617.1"/>
    </source>
</evidence>
<keyword evidence="4" id="KW-0539">Nucleus</keyword>
<gene>
    <name evidence="6" type="ORF">MSP1404_LOCUS8021</name>
</gene>
<dbReference type="GO" id="GO:0005829">
    <property type="term" value="C:cytosol"/>
    <property type="evidence" value="ECO:0007669"/>
    <property type="project" value="TreeGrafter"/>
</dbReference>
<name>A0A7S0PSS8_MICPS</name>
<dbReference type="GO" id="GO:0045292">
    <property type="term" value="P:mRNA cis splicing, via spliceosome"/>
    <property type="evidence" value="ECO:0007669"/>
    <property type="project" value="TreeGrafter"/>
</dbReference>
<dbReference type="EMBL" id="HBEV01010429">
    <property type="protein sequence ID" value="CAD8590617.1"/>
    <property type="molecule type" value="Transcribed_RNA"/>
</dbReference>
<evidence type="ECO:0008006" key="7">
    <source>
        <dbReference type="Google" id="ProtNLM"/>
    </source>
</evidence>
<evidence type="ECO:0000256" key="1">
    <source>
        <dbReference type="ARBA" id="ARBA00004123"/>
    </source>
</evidence>
<dbReference type="InterPro" id="IPR039924">
    <property type="entry name" value="ICln/Lot5/Saf5"/>
</dbReference>
<evidence type="ECO:0000256" key="5">
    <source>
        <dbReference type="SAM" id="MobiDB-lite"/>
    </source>
</evidence>
<sequence length="260" mass="27930">MRHGHRGEESKMKSAGFQICTERASDGGPVCDVADGEAVALTVPVSFHIGDDVQGEAGILHITTRRLVWFGDGADSAGYEVPFTSLTMHAVSRGAEGGDADFSSPCIYAQVEGTPPEDFGATIAGGGGGDDRPEEAGDRDDEEDDEDEVDDDEFSAGGGDGDYDDMFELRIVPKDTAGLDEMFRVLCECAAMNPDDDDDDDDGDGGFFYDEDEVMRGAGAEGRRAALDRFDEMLQIDPGVDDLIRDDPGRFEDDDDEEVK</sequence>
<feature type="compositionally biased region" description="Acidic residues" evidence="5">
    <location>
        <begin position="137"/>
        <end position="154"/>
    </location>
</feature>
<feature type="region of interest" description="Disordered" evidence="5">
    <location>
        <begin position="238"/>
        <end position="260"/>
    </location>
</feature>
<dbReference type="GO" id="GO:0000387">
    <property type="term" value="P:spliceosomal snRNP assembly"/>
    <property type="evidence" value="ECO:0007669"/>
    <property type="project" value="TreeGrafter"/>
</dbReference>
<dbReference type="GO" id="GO:0034715">
    <property type="term" value="C:pICln-Sm protein complex"/>
    <property type="evidence" value="ECO:0007669"/>
    <property type="project" value="TreeGrafter"/>
</dbReference>
<proteinExistence type="predicted"/>
<dbReference type="InterPro" id="IPR011993">
    <property type="entry name" value="PH-like_dom_sf"/>
</dbReference>
<keyword evidence="3" id="KW-0963">Cytoplasm</keyword>
<dbReference type="GO" id="GO:0005681">
    <property type="term" value="C:spliceosomal complex"/>
    <property type="evidence" value="ECO:0007669"/>
    <property type="project" value="TreeGrafter"/>
</dbReference>
<dbReference type="AlphaFoldDB" id="A0A7S0PSS8"/>
<accession>A0A7S0PSS8</accession>
<protein>
    <recommendedName>
        <fullName evidence="7">Chloride conductance regulatory protein ICln</fullName>
    </recommendedName>
</protein>